<dbReference type="RefSeq" id="WP_355091983.1">
    <property type="nucleotide sequence ID" value="NZ_JBEXKW010000178.1"/>
</dbReference>
<protein>
    <submittedName>
        <fullName evidence="2">Uncharacterized protein</fullName>
    </submittedName>
</protein>
<reference evidence="2 3" key="1">
    <citation type="submission" date="2024-06" db="EMBL/GenBank/DDBJ databases">
        <title>The Natural Products Discovery Center: Release of the First 8490 Sequenced Strains for Exploring Actinobacteria Biosynthetic Diversity.</title>
        <authorList>
            <person name="Kalkreuter E."/>
            <person name="Kautsar S.A."/>
            <person name="Yang D."/>
            <person name="Bader C.D."/>
            <person name="Teijaro C.N."/>
            <person name="Fluegel L."/>
            <person name="Davis C.M."/>
            <person name="Simpson J.R."/>
            <person name="Lauterbach L."/>
            <person name="Steele A.D."/>
            <person name="Gui C."/>
            <person name="Meng S."/>
            <person name="Li G."/>
            <person name="Viehrig K."/>
            <person name="Ye F."/>
            <person name="Su P."/>
            <person name="Kiefer A.F."/>
            <person name="Nichols A."/>
            <person name="Cepeda A.J."/>
            <person name="Yan W."/>
            <person name="Fan B."/>
            <person name="Jiang Y."/>
            <person name="Adhikari A."/>
            <person name="Zheng C.-J."/>
            <person name="Schuster L."/>
            <person name="Cowan T.M."/>
            <person name="Smanski M.J."/>
            <person name="Chevrette M.G."/>
            <person name="De Carvalho L.P.S."/>
            <person name="Shen B."/>
        </authorList>
    </citation>
    <scope>NUCLEOTIDE SEQUENCE [LARGE SCALE GENOMIC DNA]</scope>
    <source>
        <strain evidence="2 3">NPDC050403</strain>
    </source>
</reference>
<keyword evidence="1" id="KW-1133">Transmembrane helix</keyword>
<keyword evidence="1" id="KW-0472">Membrane</keyword>
<dbReference type="EMBL" id="JBFAKC010000008">
    <property type="protein sequence ID" value="MEV0709930.1"/>
    <property type="molecule type" value="Genomic_DNA"/>
</dbReference>
<sequence length="172" mass="18577">MHYPVSVGPPPRPPMPEDVRTAWQLWWGVIGFGVVQLTASMIAALGQRQDFGEQILEQLRETDPNTTPAFADAMVLVVFVMVVLVGLVISGLGILFVYMFGRGKLWARTLLTVVGVWLVFMAVGTLFTLDTVGGVATLVAGGASIVQGVLAGGAIFLGHRRDSTAYFLMNRR</sequence>
<evidence type="ECO:0000313" key="2">
    <source>
        <dbReference type="EMBL" id="MEV0709930.1"/>
    </source>
</evidence>
<feature type="transmembrane region" description="Helical" evidence="1">
    <location>
        <begin position="135"/>
        <end position="157"/>
    </location>
</feature>
<name>A0ABV3FWY9_9NOCA</name>
<feature type="transmembrane region" description="Helical" evidence="1">
    <location>
        <begin position="73"/>
        <end position="98"/>
    </location>
</feature>
<keyword evidence="3" id="KW-1185">Reference proteome</keyword>
<feature type="transmembrane region" description="Helical" evidence="1">
    <location>
        <begin position="110"/>
        <end position="129"/>
    </location>
</feature>
<organism evidence="2 3">
    <name type="scientific">Nocardia aurea</name>
    <dbReference type="NCBI Taxonomy" id="2144174"/>
    <lineage>
        <taxon>Bacteria</taxon>
        <taxon>Bacillati</taxon>
        <taxon>Actinomycetota</taxon>
        <taxon>Actinomycetes</taxon>
        <taxon>Mycobacteriales</taxon>
        <taxon>Nocardiaceae</taxon>
        <taxon>Nocardia</taxon>
    </lineage>
</organism>
<evidence type="ECO:0000313" key="3">
    <source>
        <dbReference type="Proteomes" id="UP001551695"/>
    </source>
</evidence>
<feature type="transmembrane region" description="Helical" evidence="1">
    <location>
        <begin position="25"/>
        <end position="46"/>
    </location>
</feature>
<dbReference type="Proteomes" id="UP001551695">
    <property type="component" value="Unassembled WGS sequence"/>
</dbReference>
<comment type="caution">
    <text evidence="2">The sequence shown here is derived from an EMBL/GenBank/DDBJ whole genome shotgun (WGS) entry which is preliminary data.</text>
</comment>
<keyword evidence="1" id="KW-0812">Transmembrane</keyword>
<evidence type="ECO:0000256" key="1">
    <source>
        <dbReference type="SAM" id="Phobius"/>
    </source>
</evidence>
<accession>A0ABV3FWY9</accession>
<proteinExistence type="predicted"/>
<gene>
    <name evidence="2" type="ORF">AB0I48_20410</name>
</gene>